<dbReference type="RefSeq" id="WP_091375219.1">
    <property type="nucleotide sequence ID" value="NZ_LT629740.1"/>
</dbReference>
<dbReference type="STRING" id="652787.SAMN05216490_3296"/>
<dbReference type="EMBL" id="LT629740">
    <property type="protein sequence ID" value="SDT38566.1"/>
    <property type="molecule type" value="Genomic_DNA"/>
</dbReference>
<evidence type="ECO:0000313" key="1">
    <source>
        <dbReference type="EMBL" id="SDT38566.1"/>
    </source>
</evidence>
<dbReference type="SUPFAM" id="SSF47240">
    <property type="entry name" value="Ferritin-like"/>
    <property type="match status" value="1"/>
</dbReference>
<sequence>MNLFGIIEEIEKVDPEFNDRISPRRNAIKNMSSFGTKVALAAIPFALGDLFKKAYGAAASSDVIAVLNFALTLELLEATFYNTGLAKAGLVADTAYITYIKNDENNHVTFLTDAITAAGGTPVSANDLAYVDFTGGGGKNNGPFSDVFTNYQTFLAVAETFEDTGVRAYKGQAGNLLGNQTYLTAALAIHAVEARHASAVRYLRASKYGVSINPWITSTASASNDTGIPQVNANYGGATPENNTAQGGVNILSLTSVEGSTTSVAVASAAFDEALTQAEVLAILVPAFVNTK</sequence>
<reference evidence="1 2" key="1">
    <citation type="submission" date="2016-10" db="EMBL/GenBank/DDBJ databases">
        <authorList>
            <person name="de Groot N.N."/>
        </authorList>
    </citation>
    <scope>NUCLEOTIDE SEQUENCE [LARGE SCALE GENOMIC DNA]</scope>
    <source>
        <strain evidence="1 2">MP1X4</strain>
    </source>
</reference>
<name>A0A1H1ZZ89_MUCMA</name>
<evidence type="ECO:0000313" key="2">
    <source>
        <dbReference type="Proteomes" id="UP000199679"/>
    </source>
</evidence>
<accession>A0A1H1ZZ89</accession>
<gene>
    <name evidence="1" type="ORF">SAMN05216490_3296</name>
</gene>
<dbReference type="OrthoDB" id="954262at2"/>
<dbReference type="Pfam" id="PF13668">
    <property type="entry name" value="Ferritin_2"/>
    <property type="match status" value="1"/>
</dbReference>
<keyword evidence="2" id="KW-1185">Reference proteome</keyword>
<dbReference type="CDD" id="cd00657">
    <property type="entry name" value="Ferritin_like"/>
    <property type="match status" value="1"/>
</dbReference>
<dbReference type="InterPro" id="IPR009078">
    <property type="entry name" value="Ferritin-like_SF"/>
</dbReference>
<dbReference type="Proteomes" id="UP000199679">
    <property type="component" value="Chromosome I"/>
</dbReference>
<dbReference type="AlphaFoldDB" id="A0A1H1ZZ89"/>
<proteinExistence type="predicted"/>
<dbReference type="InterPro" id="IPR012347">
    <property type="entry name" value="Ferritin-like"/>
</dbReference>
<dbReference type="Gene3D" id="1.20.1260.10">
    <property type="match status" value="1"/>
</dbReference>
<protein>
    <submittedName>
        <fullName evidence="1">Ferritin-like domain-containing protein</fullName>
    </submittedName>
</protein>
<organism evidence="1 2">
    <name type="scientific">Mucilaginibacter mallensis</name>
    <dbReference type="NCBI Taxonomy" id="652787"/>
    <lineage>
        <taxon>Bacteria</taxon>
        <taxon>Pseudomonadati</taxon>
        <taxon>Bacteroidota</taxon>
        <taxon>Sphingobacteriia</taxon>
        <taxon>Sphingobacteriales</taxon>
        <taxon>Sphingobacteriaceae</taxon>
        <taxon>Mucilaginibacter</taxon>
    </lineage>
</organism>